<dbReference type="Proteomes" id="UP000308760">
    <property type="component" value="Unassembled WGS sequence"/>
</dbReference>
<dbReference type="InterPro" id="IPR036291">
    <property type="entry name" value="NAD(P)-bd_dom_sf"/>
</dbReference>
<proteinExistence type="predicted"/>
<dbReference type="OrthoDB" id="9801785at2"/>
<evidence type="ECO:0000313" key="3">
    <source>
        <dbReference type="EMBL" id="THV33585.1"/>
    </source>
</evidence>
<name>A0A4S8PUL7_9ACTN</name>
<dbReference type="InterPro" id="IPR014710">
    <property type="entry name" value="RmlC-like_jellyroll"/>
</dbReference>
<organism evidence="3 4">
    <name type="scientific">Glycomyces buryatensis</name>
    <dbReference type="NCBI Taxonomy" id="2570927"/>
    <lineage>
        <taxon>Bacteria</taxon>
        <taxon>Bacillati</taxon>
        <taxon>Actinomycetota</taxon>
        <taxon>Actinomycetes</taxon>
        <taxon>Glycomycetales</taxon>
        <taxon>Glycomycetaceae</taxon>
        <taxon>Glycomyces</taxon>
    </lineage>
</organism>
<dbReference type="EMBL" id="STGY01000083">
    <property type="protein sequence ID" value="THV33585.1"/>
    <property type="molecule type" value="Genomic_DNA"/>
</dbReference>
<dbReference type="Gene3D" id="2.60.120.10">
    <property type="entry name" value="Jelly Rolls"/>
    <property type="match status" value="1"/>
</dbReference>
<dbReference type="SUPFAM" id="SSF51735">
    <property type="entry name" value="NAD(P)-binding Rossmann-fold domains"/>
    <property type="match status" value="1"/>
</dbReference>
<accession>A0A4S8PUL7</accession>
<comment type="caution">
    <text evidence="3">The sequence shown here is derived from an EMBL/GenBank/DDBJ whole genome shotgun (WGS) entry which is preliminary data.</text>
</comment>
<reference evidence="3 4" key="2">
    <citation type="submission" date="2019-05" db="EMBL/GenBank/DDBJ databases">
        <title>Glycomyces buryatensis sp. nov.</title>
        <authorList>
            <person name="Nikitina E."/>
        </authorList>
    </citation>
    <scope>NUCLEOTIDE SEQUENCE [LARGE SCALE GENOMIC DNA]</scope>
    <source>
        <strain evidence="3 4">18</strain>
    </source>
</reference>
<feature type="domain" description="Capsular polysaccharide assembling protein CapF C-terminal" evidence="2">
    <location>
        <begin position="249"/>
        <end position="360"/>
    </location>
</feature>
<dbReference type="SUPFAM" id="SSF51182">
    <property type="entry name" value="RmlC-like cupins"/>
    <property type="match status" value="1"/>
</dbReference>
<gene>
    <name evidence="3" type="ORF">FAB82_25960</name>
</gene>
<dbReference type="Gene3D" id="3.40.50.720">
    <property type="entry name" value="NAD(P)-binding Rossmann-like Domain"/>
    <property type="match status" value="1"/>
</dbReference>
<sequence>MRIAVTGPEGFLGWHLRCLAFSRGIACVPIARSLLGDPERLDAALDGVDAVIHCAGVNRGTDAEVTDGNAEAAGRLAEAVRRLDRPVRVVYADSVRRSDDTAYGRAKRRAAATLAGTGDTAAAFSDVVLPNLYGEHGRPHYNSFVATFCHEFAQGRRPTVVQDGEVALLHAQEAAAVLLEEAGASGRRFVEPKGEPRSVTETAALLEEFEVEYRDGNLPELTGRWRTTLFNTYRSHLFPARYPVPLTQHVDGRGALVECVRVSAAGGQAFVSSTVPGAARGEHVHLRKFERFVIVSGKAEIAVRRLFSDRIVRFQVDGADPVAVDMPTMWAHRLTAFGDQPALGFFWSNERYTPYDADTFACPVDDPSEAT</sequence>
<dbReference type="InterPro" id="IPR001509">
    <property type="entry name" value="Epimerase_deHydtase"/>
</dbReference>
<dbReference type="InterPro" id="IPR011051">
    <property type="entry name" value="RmlC_Cupin_sf"/>
</dbReference>
<protein>
    <submittedName>
        <fullName evidence="3">NAD-dependent epimerase/dehydratase family protein</fullName>
    </submittedName>
</protein>
<dbReference type="Pfam" id="PF14667">
    <property type="entry name" value="Polysacc_synt_C"/>
    <property type="match status" value="1"/>
</dbReference>
<dbReference type="RefSeq" id="WP_136537466.1">
    <property type="nucleotide sequence ID" value="NZ_STGY01000083.1"/>
</dbReference>
<keyword evidence="4" id="KW-1185">Reference proteome</keyword>
<evidence type="ECO:0000259" key="2">
    <source>
        <dbReference type="Pfam" id="PF14667"/>
    </source>
</evidence>
<feature type="domain" description="NAD-dependent epimerase/dehydratase" evidence="1">
    <location>
        <begin position="3"/>
        <end position="177"/>
    </location>
</feature>
<evidence type="ECO:0000313" key="4">
    <source>
        <dbReference type="Proteomes" id="UP000308760"/>
    </source>
</evidence>
<dbReference type="AlphaFoldDB" id="A0A4S8PUL7"/>
<dbReference type="InterPro" id="IPR029303">
    <property type="entry name" value="CapF_C"/>
</dbReference>
<reference evidence="4" key="1">
    <citation type="submission" date="2019-04" db="EMBL/GenBank/DDBJ databases">
        <title>Nocardioides xinjiangensis sp. nov.</title>
        <authorList>
            <person name="Liu S."/>
        </authorList>
    </citation>
    <scope>NUCLEOTIDE SEQUENCE [LARGE SCALE GENOMIC DNA]</scope>
    <source>
        <strain evidence="4">18</strain>
    </source>
</reference>
<dbReference type="Pfam" id="PF01370">
    <property type="entry name" value="Epimerase"/>
    <property type="match status" value="1"/>
</dbReference>
<evidence type="ECO:0000259" key="1">
    <source>
        <dbReference type="Pfam" id="PF01370"/>
    </source>
</evidence>